<dbReference type="EMBL" id="RCMK01000885">
    <property type="protein sequence ID" value="KAG2908946.1"/>
    <property type="molecule type" value="Genomic_DNA"/>
</dbReference>
<dbReference type="VEuPathDB" id="FungiDB:PC110_g7607"/>
<accession>A0A8T1BY92</accession>
<keyword evidence="1" id="KW-0175">Coiled coil</keyword>
<feature type="compositionally biased region" description="Low complexity" evidence="2">
    <location>
        <begin position="1"/>
        <end position="11"/>
    </location>
</feature>
<proteinExistence type="predicted"/>
<name>A0A8T1BY92_9STRA</name>
<feature type="coiled-coil region" evidence="1">
    <location>
        <begin position="165"/>
        <end position="192"/>
    </location>
</feature>
<evidence type="ECO:0000256" key="1">
    <source>
        <dbReference type="SAM" id="Coils"/>
    </source>
</evidence>
<dbReference type="AlphaFoldDB" id="A0A8T1BY92"/>
<feature type="compositionally biased region" description="Basic and acidic residues" evidence="2">
    <location>
        <begin position="37"/>
        <end position="61"/>
    </location>
</feature>
<comment type="caution">
    <text evidence="3">The sequence shown here is derived from an EMBL/GenBank/DDBJ whole genome shotgun (WGS) entry which is preliminary data.</text>
</comment>
<feature type="region of interest" description="Disordered" evidence="2">
    <location>
        <begin position="1"/>
        <end position="105"/>
    </location>
</feature>
<gene>
    <name evidence="3" type="ORF">PC117_g19816</name>
</gene>
<evidence type="ECO:0000313" key="4">
    <source>
        <dbReference type="Proteomes" id="UP000736787"/>
    </source>
</evidence>
<protein>
    <submittedName>
        <fullName evidence="3">Uncharacterized protein</fullName>
    </submittedName>
</protein>
<evidence type="ECO:0000313" key="3">
    <source>
        <dbReference type="EMBL" id="KAG2908946.1"/>
    </source>
</evidence>
<dbReference type="Proteomes" id="UP000736787">
    <property type="component" value="Unassembled WGS sequence"/>
</dbReference>
<reference evidence="3" key="1">
    <citation type="submission" date="2018-10" db="EMBL/GenBank/DDBJ databases">
        <title>Effector identification in a new, highly contiguous assembly of the strawberry crown rot pathogen Phytophthora cactorum.</title>
        <authorList>
            <person name="Armitage A.D."/>
            <person name="Nellist C.F."/>
            <person name="Bates H."/>
            <person name="Vickerstaff R.J."/>
            <person name="Harrison R.J."/>
        </authorList>
    </citation>
    <scope>NUCLEOTIDE SEQUENCE</scope>
    <source>
        <strain evidence="3">4040</strain>
    </source>
</reference>
<organism evidence="3 4">
    <name type="scientific">Phytophthora cactorum</name>
    <dbReference type="NCBI Taxonomy" id="29920"/>
    <lineage>
        <taxon>Eukaryota</taxon>
        <taxon>Sar</taxon>
        <taxon>Stramenopiles</taxon>
        <taxon>Oomycota</taxon>
        <taxon>Peronosporomycetes</taxon>
        <taxon>Peronosporales</taxon>
        <taxon>Peronosporaceae</taxon>
        <taxon>Phytophthora</taxon>
    </lineage>
</organism>
<evidence type="ECO:0000256" key="2">
    <source>
        <dbReference type="SAM" id="MobiDB-lite"/>
    </source>
</evidence>
<feature type="compositionally biased region" description="Polar residues" evidence="2">
    <location>
        <begin position="72"/>
        <end position="91"/>
    </location>
</feature>
<sequence length="272" mass="30446">MSESSSNACSSPAKTPSVPLTGMRSPTKIRTPTKLVRPREIRWASRSKDVKKRLLEARENHLGSALPPSKRVTLSTGQSSKQSETRASSSEVPGAGEELQEAEEKETCAGYADGLHRQVQVAQCLEEDLLRDNARMRLKVLNLRDEVEFYYGLLARIELVAADKIRESTGNSNEEQEQITKLTEQLQRIISASKSVEEVVATEMASLTHVNKSVEYRLELWVFVDESEVFWGSWDQHVVCNEQRATILAGESGEDARRKDGVSWIQQSNNAE</sequence>